<sequence length="125" mass="13476">MAGSFVRAGAAATYSNISKEVIAGAGLRLICYCRRLRPAEQTFRAVGLSAAGDTSACRGRGIHRHRPDTYPPVTRDRDRCDASSRSLRIIIEGCARRAGEKAPTADMRGDTAQSTRNFLNSISSC</sequence>
<comment type="caution">
    <text evidence="1">The sequence shown here is derived from an EMBL/GenBank/DDBJ whole genome shotgun (WGS) entry which is preliminary data.</text>
</comment>
<evidence type="ECO:0000313" key="1">
    <source>
        <dbReference type="EMBL" id="GBP81745.1"/>
    </source>
</evidence>
<dbReference type="Proteomes" id="UP000299102">
    <property type="component" value="Unassembled WGS sequence"/>
</dbReference>
<accession>A0A4C1Z566</accession>
<protein>
    <submittedName>
        <fullName evidence="1">Uncharacterized protein</fullName>
    </submittedName>
</protein>
<gene>
    <name evidence="1" type="ORF">EVAR_62661_1</name>
</gene>
<organism evidence="1 2">
    <name type="scientific">Eumeta variegata</name>
    <name type="common">Bagworm moth</name>
    <name type="synonym">Eumeta japonica</name>
    <dbReference type="NCBI Taxonomy" id="151549"/>
    <lineage>
        <taxon>Eukaryota</taxon>
        <taxon>Metazoa</taxon>
        <taxon>Ecdysozoa</taxon>
        <taxon>Arthropoda</taxon>
        <taxon>Hexapoda</taxon>
        <taxon>Insecta</taxon>
        <taxon>Pterygota</taxon>
        <taxon>Neoptera</taxon>
        <taxon>Endopterygota</taxon>
        <taxon>Lepidoptera</taxon>
        <taxon>Glossata</taxon>
        <taxon>Ditrysia</taxon>
        <taxon>Tineoidea</taxon>
        <taxon>Psychidae</taxon>
        <taxon>Oiketicinae</taxon>
        <taxon>Eumeta</taxon>
    </lineage>
</organism>
<dbReference type="AlphaFoldDB" id="A0A4C1Z566"/>
<evidence type="ECO:0000313" key="2">
    <source>
        <dbReference type="Proteomes" id="UP000299102"/>
    </source>
</evidence>
<reference evidence="1 2" key="1">
    <citation type="journal article" date="2019" name="Commun. Biol.">
        <title>The bagworm genome reveals a unique fibroin gene that provides high tensile strength.</title>
        <authorList>
            <person name="Kono N."/>
            <person name="Nakamura H."/>
            <person name="Ohtoshi R."/>
            <person name="Tomita M."/>
            <person name="Numata K."/>
            <person name="Arakawa K."/>
        </authorList>
    </citation>
    <scope>NUCLEOTIDE SEQUENCE [LARGE SCALE GENOMIC DNA]</scope>
</reference>
<keyword evidence="2" id="KW-1185">Reference proteome</keyword>
<name>A0A4C1Z566_EUMVA</name>
<proteinExistence type="predicted"/>
<dbReference type="EMBL" id="BGZK01001528">
    <property type="protein sequence ID" value="GBP81745.1"/>
    <property type="molecule type" value="Genomic_DNA"/>
</dbReference>